<proteinExistence type="predicted"/>
<feature type="non-terminal residue" evidence="1">
    <location>
        <position position="1"/>
    </location>
</feature>
<dbReference type="AlphaFoldDB" id="A0A0F9QFV7"/>
<gene>
    <name evidence="1" type="ORF">LCGC14_1019950</name>
</gene>
<dbReference type="EMBL" id="LAZR01004068">
    <property type="protein sequence ID" value="KKN12086.1"/>
    <property type="molecule type" value="Genomic_DNA"/>
</dbReference>
<sequence length="86" mass="10315">KDYNIKHNLSKEELQNLSRFSEIRNLYAHRRGIIDKKFIKNMGKKKYQEGIFLKLESIEFHEYNQLIRIISTKFDQALGIAYPNLI</sequence>
<organism evidence="1">
    <name type="scientific">marine sediment metagenome</name>
    <dbReference type="NCBI Taxonomy" id="412755"/>
    <lineage>
        <taxon>unclassified sequences</taxon>
        <taxon>metagenomes</taxon>
        <taxon>ecological metagenomes</taxon>
    </lineage>
</organism>
<reference evidence="1" key="1">
    <citation type="journal article" date="2015" name="Nature">
        <title>Complex archaea that bridge the gap between prokaryotes and eukaryotes.</title>
        <authorList>
            <person name="Spang A."/>
            <person name="Saw J.H."/>
            <person name="Jorgensen S.L."/>
            <person name="Zaremba-Niedzwiedzka K."/>
            <person name="Martijn J."/>
            <person name="Lind A.E."/>
            <person name="van Eijk R."/>
            <person name="Schleper C."/>
            <person name="Guy L."/>
            <person name="Ettema T.J."/>
        </authorList>
    </citation>
    <scope>NUCLEOTIDE SEQUENCE</scope>
</reference>
<evidence type="ECO:0000313" key="1">
    <source>
        <dbReference type="EMBL" id="KKN12086.1"/>
    </source>
</evidence>
<comment type="caution">
    <text evidence="1">The sequence shown here is derived from an EMBL/GenBank/DDBJ whole genome shotgun (WGS) entry which is preliminary data.</text>
</comment>
<evidence type="ECO:0008006" key="2">
    <source>
        <dbReference type="Google" id="ProtNLM"/>
    </source>
</evidence>
<accession>A0A0F9QFV7</accession>
<name>A0A0F9QFV7_9ZZZZ</name>
<protein>
    <recommendedName>
        <fullName evidence="2">RiboL-PSP-HEPN domain-containing protein</fullName>
    </recommendedName>
</protein>